<dbReference type="AlphaFoldDB" id="A0A0B7HEW2"/>
<reference evidence="1 2" key="1">
    <citation type="submission" date="2015-01" db="EMBL/GenBank/DDBJ databases">
        <authorList>
            <person name="Xiang T."/>
            <person name="Song Y."/>
            <person name="Huang L."/>
            <person name="Wang B."/>
            <person name="Wu P."/>
        </authorList>
    </citation>
    <scope>NUCLEOTIDE SEQUENCE [LARGE SCALE GENOMIC DNA]</scope>
    <source>
        <strain evidence="1 2">Cc12</strain>
    </source>
</reference>
<dbReference type="Pfam" id="PF00561">
    <property type="entry name" value="Abhydrolase_1"/>
    <property type="match status" value="1"/>
</dbReference>
<name>A0A0B7HEW2_9FLAO</name>
<dbReference type="InterPro" id="IPR000073">
    <property type="entry name" value="AB_hydrolase_1"/>
</dbReference>
<evidence type="ECO:0000313" key="2">
    <source>
        <dbReference type="Proteomes" id="UP000044026"/>
    </source>
</evidence>
<dbReference type="InterPro" id="IPR029058">
    <property type="entry name" value="AB_hydrolase_fold"/>
</dbReference>
<dbReference type="GeneID" id="69580389"/>
<dbReference type="PRINTS" id="PR00111">
    <property type="entry name" value="ABHYDROLASE"/>
</dbReference>
<dbReference type="Gene3D" id="3.40.50.1820">
    <property type="entry name" value="alpha/beta hydrolase"/>
    <property type="match status" value="1"/>
</dbReference>
<dbReference type="EMBL" id="CDOE01000066">
    <property type="protein sequence ID" value="CEN37174.1"/>
    <property type="molecule type" value="Genomic_DNA"/>
</dbReference>
<sequence>MQILHSQIVGQGQPLLILHGFLGMSDNWRTLGLKYAEQGFQVHLIDQRNHGHSFHSDDFNYTLLVGDLKKYAQYHQLEFFHLMGHSMGGKTAMLFATEYPQMVKSLVVVDIAPKYYPMHHQHILQGLASIDFDSITSRNEADGQLAKFVPEATVRQFLLKNLYWQTRERLAFRFNLEALTENEGEIGEALATNKVFSGSTLFLRGEYSEYVLQDDEALIKVHFPKAIIDTVTRAGHWVHAQNPTDFFSKTIQFMQENTQ</sequence>
<dbReference type="PANTHER" id="PTHR46118">
    <property type="entry name" value="PROTEIN ABHD11"/>
    <property type="match status" value="1"/>
</dbReference>
<dbReference type="EC" id="3.8.1.3" evidence="1"/>
<protein>
    <submittedName>
        <fullName evidence="1">Williams-Beuren syndrome chromosomal region 21 protein-like protein</fullName>
        <ecNumber evidence="1">3.8.1.3</ecNumber>
    </submittedName>
</protein>
<dbReference type="Proteomes" id="UP000044026">
    <property type="component" value="Unassembled WGS sequence"/>
</dbReference>
<dbReference type="GO" id="GO:0018785">
    <property type="term" value="F:haloacetate dehalogenase activity"/>
    <property type="evidence" value="ECO:0007669"/>
    <property type="project" value="UniProtKB-EC"/>
</dbReference>
<proteinExistence type="predicted"/>
<organism evidence="1 2">
    <name type="scientific">Capnocytophaga canimorsus</name>
    <dbReference type="NCBI Taxonomy" id="28188"/>
    <lineage>
        <taxon>Bacteria</taxon>
        <taxon>Pseudomonadati</taxon>
        <taxon>Bacteroidota</taxon>
        <taxon>Flavobacteriia</taxon>
        <taxon>Flavobacteriales</taxon>
        <taxon>Flavobacteriaceae</taxon>
        <taxon>Capnocytophaga</taxon>
    </lineage>
</organism>
<dbReference type="RefSeq" id="WP_042000525.1">
    <property type="nucleotide sequence ID" value="NZ_CP022382.1"/>
</dbReference>
<gene>
    <name evidence="1" type="ORF">CCAN12_690015</name>
</gene>
<evidence type="ECO:0000313" key="1">
    <source>
        <dbReference type="EMBL" id="CEN37174.1"/>
    </source>
</evidence>
<keyword evidence="1" id="KW-0378">Hydrolase</keyword>
<accession>A0A0B7HEW2</accession>
<dbReference type="PANTHER" id="PTHR46118:SF4">
    <property type="entry name" value="PROTEIN ABHD11"/>
    <property type="match status" value="1"/>
</dbReference>
<dbReference type="SUPFAM" id="SSF53474">
    <property type="entry name" value="alpha/beta-Hydrolases"/>
    <property type="match status" value="1"/>
</dbReference>